<evidence type="ECO:0000313" key="2">
    <source>
        <dbReference type="EMBL" id="WXA90737.1"/>
    </source>
</evidence>
<feature type="transmembrane region" description="Helical" evidence="1">
    <location>
        <begin position="146"/>
        <end position="166"/>
    </location>
</feature>
<feature type="transmembrane region" description="Helical" evidence="1">
    <location>
        <begin position="63"/>
        <end position="86"/>
    </location>
</feature>
<protein>
    <submittedName>
        <fullName evidence="2">SRPBCC family protein</fullName>
    </submittedName>
</protein>
<accession>A0ABZ2JW83</accession>
<evidence type="ECO:0000313" key="3">
    <source>
        <dbReference type="Proteomes" id="UP001379533"/>
    </source>
</evidence>
<evidence type="ECO:0000256" key="1">
    <source>
        <dbReference type="SAM" id="Phobius"/>
    </source>
</evidence>
<feature type="transmembrane region" description="Helical" evidence="1">
    <location>
        <begin position="106"/>
        <end position="126"/>
    </location>
</feature>
<dbReference type="EMBL" id="CP089982">
    <property type="protein sequence ID" value="WXA90737.1"/>
    <property type="molecule type" value="Genomic_DNA"/>
</dbReference>
<keyword evidence="3" id="KW-1185">Reference proteome</keyword>
<dbReference type="Pfam" id="PF10604">
    <property type="entry name" value="Polyketide_cyc2"/>
    <property type="match status" value="1"/>
</dbReference>
<proteinExistence type="predicted"/>
<sequence>MLTACIVLAIMGAVGAFDIAYFHTYKAQLGKRPESRLEAWVHVVRGFVYAAQFGIVPNVRLGGAYYFALVALFVLDVAVAAFDVAIEPASRRPQGGLPDGEYAAHIFLSVLAGVVLHAVFTASAAWRTLPTAAVLEPHAPAALRVVLGLMAAGSLTVAVVELLTLLEASLPKPRPIHVSVRLRASAQAVWDITQDHVEHPNWDHRFSRIIMLSDTIRTGTYMVYEKTICGITIRGWGRYKLHRPIKQSTFEFGSDDVRSLIRRGVGLWLYRPRPGGLLEFSTAYTYDVRWGLFGRLVDRFVFRPFFQRETERSFRRLAARHFPESA</sequence>
<keyword evidence="1" id="KW-1133">Transmembrane helix</keyword>
<feature type="transmembrane region" description="Helical" evidence="1">
    <location>
        <begin position="37"/>
        <end position="57"/>
    </location>
</feature>
<dbReference type="RefSeq" id="WP_394841355.1">
    <property type="nucleotide sequence ID" value="NZ_CP089982.1"/>
</dbReference>
<dbReference type="InterPro" id="IPR023393">
    <property type="entry name" value="START-like_dom_sf"/>
</dbReference>
<dbReference type="Gene3D" id="3.30.530.20">
    <property type="match status" value="1"/>
</dbReference>
<dbReference type="CDD" id="cd07812">
    <property type="entry name" value="SRPBCC"/>
    <property type="match status" value="1"/>
</dbReference>
<dbReference type="Proteomes" id="UP001379533">
    <property type="component" value="Chromosome"/>
</dbReference>
<name>A0ABZ2JW83_9BACT</name>
<keyword evidence="1" id="KW-0472">Membrane</keyword>
<dbReference type="SUPFAM" id="SSF55961">
    <property type="entry name" value="Bet v1-like"/>
    <property type="match status" value="1"/>
</dbReference>
<reference evidence="2 3" key="1">
    <citation type="submission" date="2021-12" db="EMBL/GenBank/DDBJ databases">
        <title>Discovery of the Pendulisporaceae a myxobacterial family with distinct sporulation behavior and unique specialized metabolism.</title>
        <authorList>
            <person name="Garcia R."/>
            <person name="Popoff A."/>
            <person name="Bader C.D."/>
            <person name="Loehr J."/>
            <person name="Walesch S."/>
            <person name="Walt C."/>
            <person name="Boldt J."/>
            <person name="Bunk B."/>
            <person name="Haeckl F.J.F.P.J."/>
            <person name="Gunesch A.P."/>
            <person name="Birkelbach J."/>
            <person name="Nuebel U."/>
            <person name="Pietschmann T."/>
            <person name="Bach T."/>
            <person name="Mueller R."/>
        </authorList>
    </citation>
    <scope>NUCLEOTIDE SEQUENCE [LARGE SCALE GENOMIC DNA]</scope>
    <source>
        <strain evidence="2 3">MSr12523</strain>
    </source>
</reference>
<keyword evidence="1" id="KW-0812">Transmembrane</keyword>
<gene>
    <name evidence="2" type="ORF">LZC95_30320</name>
</gene>
<feature type="transmembrane region" description="Helical" evidence="1">
    <location>
        <begin position="6"/>
        <end position="25"/>
    </location>
</feature>
<organism evidence="2 3">
    <name type="scientific">Pendulispora brunnea</name>
    <dbReference type="NCBI Taxonomy" id="2905690"/>
    <lineage>
        <taxon>Bacteria</taxon>
        <taxon>Pseudomonadati</taxon>
        <taxon>Myxococcota</taxon>
        <taxon>Myxococcia</taxon>
        <taxon>Myxococcales</taxon>
        <taxon>Sorangiineae</taxon>
        <taxon>Pendulisporaceae</taxon>
        <taxon>Pendulispora</taxon>
    </lineage>
</organism>
<dbReference type="InterPro" id="IPR019587">
    <property type="entry name" value="Polyketide_cyclase/dehydratase"/>
</dbReference>